<name>A0A6N2TDI0_BIFLN</name>
<protein>
    <submittedName>
        <fullName evidence="1">Uncharacterized protein</fullName>
    </submittedName>
</protein>
<accession>A0A6N2TDI0</accession>
<reference evidence="1" key="1">
    <citation type="submission" date="2019-11" db="EMBL/GenBank/DDBJ databases">
        <authorList>
            <person name="Feng L."/>
        </authorList>
    </citation>
    <scope>NUCLEOTIDE SEQUENCE</scope>
    <source>
        <strain evidence="1">BlongumLFYP82</strain>
    </source>
</reference>
<gene>
    <name evidence="1" type="ORF">BLLFYP82_01356</name>
</gene>
<evidence type="ECO:0000313" key="1">
    <source>
        <dbReference type="EMBL" id="VYT01766.1"/>
    </source>
</evidence>
<organism evidence="1">
    <name type="scientific">Bifidobacterium longum</name>
    <dbReference type="NCBI Taxonomy" id="216816"/>
    <lineage>
        <taxon>Bacteria</taxon>
        <taxon>Bacillati</taxon>
        <taxon>Actinomycetota</taxon>
        <taxon>Actinomycetes</taxon>
        <taxon>Bifidobacteriales</taxon>
        <taxon>Bifidobacteriaceae</taxon>
        <taxon>Bifidobacterium</taxon>
    </lineage>
</organism>
<dbReference type="AlphaFoldDB" id="A0A6N2TDI0"/>
<dbReference type="EMBL" id="CACRSV010000024">
    <property type="protein sequence ID" value="VYT01766.1"/>
    <property type="molecule type" value="Genomic_DNA"/>
</dbReference>
<sequence>MRQKRRQDGGRLACRLRYFPGNVALVARNGKFRRPRLAAYNRSKAWPVSIDKRTDSVVLAEITRLRNGGAKADVTDDTRRVVERLTGLPYERCWR</sequence>
<proteinExistence type="predicted"/>